<evidence type="ECO:0000313" key="3">
    <source>
        <dbReference type="Proteomes" id="UP001174677"/>
    </source>
</evidence>
<reference evidence="2" key="1">
    <citation type="journal article" date="2023" name="Plant Biotechnol. J.">
        <title>Chromosome-level wild Hevea brasiliensis genome provides new tools for genomic-assisted breeding and valuable loci to elevate rubber yield.</title>
        <authorList>
            <person name="Cheng H."/>
            <person name="Song X."/>
            <person name="Hu Y."/>
            <person name="Wu T."/>
            <person name="Yang Q."/>
            <person name="An Z."/>
            <person name="Feng S."/>
            <person name="Deng Z."/>
            <person name="Wu W."/>
            <person name="Zeng X."/>
            <person name="Tu M."/>
            <person name="Wang X."/>
            <person name="Huang H."/>
        </authorList>
    </citation>
    <scope>NUCLEOTIDE SEQUENCE</scope>
    <source>
        <strain evidence="2">MT/VB/25A 57/8</strain>
    </source>
</reference>
<dbReference type="EMBL" id="JARPOI010000011">
    <property type="protein sequence ID" value="KAJ9167733.1"/>
    <property type="molecule type" value="Genomic_DNA"/>
</dbReference>
<dbReference type="Gene3D" id="1.10.246.20">
    <property type="entry name" value="Coactivator CBP, KIX domain"/>
    <property type="match status" value="1"/>
</dbReference>
<sequence length="409" mass="45860">MPRSGPRPFECVRRAWHSDRHQPIRGSLIQEIFRVVNEVHGSATKKNKEWQEKLPVVVLRAEEIMYSKANSEAEYMDLKTLWDRTNDAINTIIRRDESTETGELLQPCIEAALNLGCIPRRASRSQRNCNPRCYLTPGPQDPNNFSPGIVNNTIQVNHTVNPQCIPNYSSFIKPTTMNSTHLGSKLRKLVCQNVTVTSNKFLFATDNGCLPNYDQCLPVENQPVSSLCSVYPLYYGSCLQPQQGLGILSKSVPSTLEPVRVGIEQNILACNEDPAVTINQSDPKDSPMEQLEIECDLSLRLGSLSAPLPNVQKRQLQDIEVVGSGHSREGSEFNSQMPQTDKDFALFTMVNMDNSLDSCPSKMSEHVNVDVIMKKRKAVYVHPVDDQAYCWQPRLSCNDFTGRMNTAGS</sequence>
<gene>
    <name evidence="2" type="ORF">P3X46_019337</name>
</gene>
<accession>A0ABQ9LJL1</accession>
<dbReference type="PANTHER" id="PTHR35300:SF5">
    <property type="entry name" value="HISTONE ACETYLTRANSFERASE"/>
    <property type="match status" value="1"/>
</dbReference>
<dbReference type="Proteomes" id="UP001174677">
    <property type="component" value="Chromosome 11"/>
</dbReference>
<dbReference type="InterPro" id="IPR036529">
    <property type="entry name" value="KIX_dom_sf"/>
</dbReference>
<evidence type="ECO:0008006" key="4">
    <source>
        <dbReference type="Google" id="ProtNLM"/>
    </source>
</evidence>
<name>A0ABQ9LJL1_HEVBR</name>
<keyword evidence="3" id="KW-1185">Reference proteome</keyword>
<dbReference type="PANTHER" id="PTHR35300">
    <property type="entry name" value="COACTIVATOR CBP, KIX DOMAIN-CONTAINING PROTEIN-RELATED"/>
    <property type="match status" value="1"/>
</dbReference>
<comment type="caution">
    <text evidence="2">The sequence shown here is derived from an EMBL/GenBank/DDBJ whole genome shotgun (WGS) entry which is preliminary data.</text>
</comment>
<protein>
    <recommendedName>
        <fullName evidence="4">Histone acetyltransferase</fullName>
    </recommendedName>
</protein>
<organism evidence="2 3">
    <name type="scientific">Hevea brasiliensis</name>
    <name type="common">Para rubber tree</name>
    <name type="synonym">Siphonia brasiliensis</name>
    <dbReference type="NCBI Taxonomy" id="3981"/>
    <lineage>
        <taxon>Eukaryota</taxon>
        <taxon>Viridiplantae</taxon>
        <taxon>Streptophyta</taxon>
        <taxon>Embryophyta</taxon>
        <taxon>Tracheophyta</taxon>
        <taxon>Spermatophyta</taxon>
        <taxon>Magnoliopsida</taxon>
        <taxon>eudicotyledons</taxon>
        <taxon>Gunneridae</taxon>
        <taxon>Pentapetalae</taxon>
        <taxon>rosids</taxon>
        <taxon>fabids</taxon>
        <taxon>Malpighiales</taxon>
        <taxon>Euphorbiaceae</taxon>
        <taxon>Crotonoideae</taxon>
        <taxon>Micrandreae</taxon>
        <taxon>Hevea</taxon>
    </lineage>
</organism>
<evidence type="ECO:0000256" key="1">
    <source>
        <dbReference type="ARBA" id="ARBA00023242"/>
    </source>
</evidence>
<proteinExistence type="predicted"/>
<keyword evidence="1" id="KW-0539">Nucleus</keyword>
<evidence type="ECO:0000313" key="2">
    <source>
        <dbReference type="EMBL" id="KAJ9167733.1"/>
    </source>
</evidence>